<comment type="cofactor">
    <cofactor evidence="4 24">
        <name>Zn(2+)</name>
        <dbReference type="ChEBI" id="CHEBI:29105"/>
    </cofactor>
</comment>
<dbReference type="GO" id="GO:1901749">
    <property type="term" value="P:leukotriene D4 catabolic process"/>
    <property type="evidence" value="ECO:0007669"/>
    <property type="project" value="UniProtKB-ARBA"/>
</dbReference>
<evidence type="ECO:0000256" key="14">
    <source>
        <dbReference type="ARBA" id="ARBA00022997"/>
    </source>
</evidence>
<organism evidence="26 27">
    <name type="scientific">Papio anubis</name>
    <name type="common">Olive baboon</name>
    <dbReference type="NCBI Taxonomy" id="9555"/>
    <lineage>
        <taxon>Eukaryota</taxon>
        <taxon>Metazoa</taxon>
        <taxon>Chordata</taxon>
        <taxon>Craniata</taxon>
        <taxon>Vertebrata</taxon>
        <taxon>Euteleostomi</taxon>
        <taxon>Mammalia</taxon>
        <taxon>Eutheria</taxon>
        <taxon>Euarchontoglires</taxon>
        <taxon>Primates</taxon>
        <taxon>Haplorrhini</taxon>
        <taxon>Catarrhini</taxon>
        <taxon>Cercopithecidae</taxon>
        <taxon>Cercopithecinae</taxon>
        <taxon>Papio</taxon>
    </lineage>
</organism>
<name>A0A8I5ND42_PAPAN</name>
<dbReference type="GO" id="GO:0098552">
    <property type="term" value="C:side of membrane"/>
    <property type="evidence" value="ECO:0007669"/>
    <property type="project" value="UniProtKB-KW"/>
</dbReference>
<dbReference type="FunFam" id="3.20.20.140:FF:000030">
    <property type="entry name" value="Dipeptidase"/>
    <property type="match status" value="1"/>
</dbReference>
<evidence type="ECO:0000313" key="27">
    <source>
        <dbReference type="Proteomes" id="UP000028761"/>
    </source>
</evidence>
<dbReference type="GeneTree" id="ENSGT00940000159615"/>
<keyword evidence="20" id="KW-0449">Lipoprotein</keyword>
<dbReference type="InterPro" id="IPR032466">
    <property type="entry name" value="Metal_Hydrolase"/>
</dbReference>
<dbReference type="PANTHER" id="PTHR10443">
    <property type="entry name" value="MICROSOMAL DIPEPTIDASE"/>
    <property type="match status" value="1"/>
</dbReference>
<protein>
    <recommendedName>
        <fullName evidence="24">Dipeptidase</fullName>
        <ecNumber evidence="24">3.4.13.19</ecNumber>
    </recommendedName>
</protein>
<evidence type="ECO:0000256" key="17">
    <source>
        <dbReference type="ARBA" id="ARBA00023136"/>
    </source>
</evidence>
<proteinExistence type="inferred from homology"/>
<dbReference type="Gene3D" id="3.20.20.140">
    <property type="entry name" value="Metal-dependent hydrolases"/>
    <property type="match status" value="1"/>
</dbReference>
<comment type="catalytic activity">
    <reaction evidence="1">
        <text>glycyldehydrophenylalanine + H2O = 2,3-didehydrophenylalanine + glycine</text>
        <dbReference type="Rhea" id="RHEA:62704"/>
        <dbReference type="ChEBI" id="CHEBI:15377"/>
        <dbReference type="ChEBI" id="CHEBI:57305"/>
        <dbReference type="ChEBI" id="CHEBI:145925"/>
        <dbReference type="ChEBI" id="CHEBI:145926"/>
    </reaction>
</comment>
<dbReference type="CDD" id="cd01301">
    <property type="entry name" value="rDP_like"/>
    <property type="match status" value="1"/>
</dbReference>
<evidence type="ECO:0000256" key="19">
    <source>
        <dbReference type="ARBA" id="ARBA00023180"/>
    </source>
</evidence>
<evidence type="ECO:0000256" key="15">
    <source>
        <dbReference type="ARBA" id="ARBA00023049"/>
    </source>
</evidence>
<dbReference type="Pfam" id="PF01244">
    <property type="entry name" value="Peptidase_M19"/>
    <property type="match status" value="1"/>
</dbReference>
<comment type="function">
    <text evidence="21">Independently of its dipeptidase activity, acts as an adhesion receptor for neutrophil recruitment from bloodstream into inflamed lungs and liver.</text>
</comment>
<evidence type="ECO:0000256" key="6">
    <source>
        <dbReference type="ARBA" id="ARBA00011748"/>
    </source>
</evidence>
<feature type="region of interest" description="Disordered" evidence="25">
    <location>
        <begin position="360"/>
        <end position="422"/>
    </location>
</feature>
<keyword evidence="17" id="KW-0472">Membrane</keyword>
<evidence type="ECO:0000256" key="4">
    <source>
        <dbReference type="ARBA" id="ARBA00001947"/>
    </source>
</evidence>
<evidence type="ECO:0000256" key="1">
    <source>
        <dbReference type="ARBA" id="ARBA00000437"/>
    </source>
</evidence>
<evidence type="ECO:0000256" key="2">
    <source>
        <dbReference type="ARBA" id="ARBA00001526"/>
    </source>
</evidence>
<keyword evidence="8 24" id="KW-0336">GPI-anchor</keyword>
<reference evidence="26 27" key="1">
    <citation type="submission" date="2012-03" db="EMBL/GenBank/DDBJ databases">
        <title>Whole Genome Assembly of Papio anubis.</title>
        <authorList>
            <person name="Liu Y.L."/>
            <person name="Abraham K.A."/>
            <person name="Akbar H.A."/>
            <person name="Ali S.A."/>
            <person name="Anosike U.A."/>
            <person name="Aqrawi P.A."/>
            <person name="Arias F.A."/>
            <person name="Attaway T.A."/>
            <person name="Awwad R.A."/>
            <person name="Babu C.B."/>
            <person name="Bandaranaike D.B."/>
            <person name="Battles P.B."/>
            <person name="Bell A.B."/>
            <person name="Beltran B.B."/>
            <person name="Berhane-Mersha D.B."/>
            <person name="Bess C.B."/>
            <person name="Bickham C.B."/>
            <person name="Bolden T.B."/>
            <person name="Carter K.C."/>
            <person name="Chau D.C."/>
            <person name="Chavez A.C."/>
            <person name="Clerc-Blankenburg K.C."/>
            <person name="Coyle M.C."/>
            <person name="Dao M.D."/>
            <person name="Davila M.L.D."/>
            <person name="Davy-Carroll L.D."/>
            <person name="Denson S.D."/>
            <person name="Dinh H.D."/>
            <person name="Fernandez S.F."/>
            <person name="Fernando P.F."/>
            <person name="Forbes L.F."/>
            <person name="Francis C.F."/>
            <person name="Francisco L.F."/>
            <person name="Fu Q.F."/>
            <person name="Garcia-Iii R.G."/>
            <person name="Garrett T.G."/>
            <person name="Gross S.G."/>
            <person name="Gubbala S.G."/>
            <person name="Hirani K.H."/>
            <person name="Hogues M.H."/>
            <person name="Hollins B.H."/>
            <person name="Jackson L.J."/>
            <person name="Javaid M.J."/>
            <person name="Jhangiani S.J."/>
            <person name="Johnson A.J."/>
            <person name="Johnson B.J."/>
            <person name="Jones J.J."/>
            <person name="Joshi V.J."/>
            <person name="Kalu J.K."/>
            <person name="Khan N.K."/>
            <person name="Korchina V.K."/>
            <person name="Kovar C.K."/>
            <person name="Lago L.L."/>
            <person name="Lara F.L."/>
            <person name="Le T.-K.L."/>
            <person name="Lee S.L."/>
            <person name="Legall-Iii F.L."/>
            <person name="Lemon S.L."/>
            <person name="Liu J.L."/>
            <person name="Liu Y.-S.L."/>
            <person name="Liyanage D.L."/>
            <person name="Lopez J.L."/>
            <person name="Lorensuhewa L.L."/>
            <person name="Mata R.M."/>
            <person name="Mathew T.M."/>
            <person name="Mercado C.M."/>
            <person name="Mercado I.M."/>
            <person name="Morales K.M."/>
            <person name="Morgan M.M."/>
            <person name="Munidasa M.M."/>
            <person name="Ngo D.N."/>
            <person name="Nguyen L.N."/>
            <person name="Nguyen T.N."/>
            <person name="Nguyen N.N."/>
            <person name="Obregon M.O."/>
            <person name="Okwuonu G.O."/>
            <person name="Ongeri F.O."/>
            <person name="Onwere C.O."/>
            <person name="Osifeso I.O."/>
            <person name="Parra A.P."/>
            <person name="Patil S.P."/>
            <person name="Perez A.P."/>
            <person name="Perez Y.P."/>
            <person name="Pham C.P."/>
            <person name="Pu L.-L.P."/>
            <person name="Puazo M.P."/>
            <person name="Quiroz J.Q."/>
            <person name="Rouhana J.R."/>
            <person name="Ruiz M.R."/>
            <person name="Ruiz S.-J.R."/>
            <person name="Saada N.S."/>
            <person name="Santibanez J.S."/>
            <person name="Scheel M.S."/>
            <person name="Schneider B.S."/>
            <person name="Simmons D.S."/>
            <person name="Sisson I.S."/>
            <person name="Tang L.-Y.T."/>
            <person name="Thornton R.T."/>
            <person name="Tisius J.T."/>
            <person name="Toledanes G.T."/>
            <person name="Trejos Z.T."/>
            <person name="Usmani K.U."/>
            <person name="Varghese R.V."/>
            <person name="Vattathil S.V."/>
            <person name="Vee V.V."/>
            <person name="Walker D.W."/>
            <person name="Weissenberger G.W."/>
            <person name="White C.W."/>
            <person name="Williams A.W."/>
            <person name="Woodworth J.W."/>
            <person name="Wright R.W."/>
            <person name="Zhu Y.Z."/>
            <person name="Han Y.H."/>
            <person name="Newsham I.N."/>
            <person name="Nazareth L.N."/>
            <person name="Worley K.W."/>
            <person name="Muzny D.M."/>
            <person name="Rogers J.R."/>
            <person name="Gibbs R.G."/>
        </authorList>
    </citation>
    <scope>NUCLEOTIDE SEQUENCE [LARGE SCALE GENOMIC DNA]</scope>
</reference>
<dbReference type="GO" id="GO:0046872">
    <property type="term" value="F:metal ion binding"/>
    <property type="evidence" value="ECO:0007669"/>
    <property type="project" value="UniProtKB-UniRule"/>
</dbReference>
<dbReference type="InterPro" id="IPR000180">
    <property type="entry name" value="Dipep_AS"/>
</dbReference>
<evidence type="ECO:0000256" key="25">
    <source>
        <dbReference type="SAM" id="MobiDB-lite"/>
    </source>
</evidence>
<dbReference type="Ensembl" id="ENSPANT00000066655.1">
    <property type="protein sequence ID" value="ENSPANP00000060032.1"/>
    <property type="gene ID" value="ENSPANG00000008151.3"/>
</dbReference>
<comment type="catalytic activity">
    <reaction evidence="22">
        <text>leukotriene D4 + H2O = leukotriene E4 + glycine</text>
        <dbReference type="Rhea" id="RHEA:48616"/>
        <dbReference type="ChEBI" id="CHEBI:15377"/>
        <dbReference type="ChEBI" id="CHEBI:57305"/>
        <dbReference type="ChEBI" id="CHEBI:57462"/>
        <dbReference type="ChEBI" id="CHEBI:63166"/>
    </reaction>
</comment>
<evidence type="ECO:0000256" key="22">
    <source>
        <dbReference type="ARBA" id="ARBA00048210"/>
    </source>
</evidence>
<reference evidence="26" key="3">
    <citation type="submission" date="2025-09" db="UniProtKB">
        <authorList>
            <consortium name="Ensembl"/>
        </authorList>
    </citation>
    <scope>IDENTIFICATION</scope>
</reference>
<dbReference type="InterPro" id="IPR008257">
    <property type="entry name" value="Pept_M19"/>
</dbReference>
<dbReference type="SUPFAM" id="SSF51556">
    <property type="entry name" value="Metallo-dependent hydrolases"/>
    <property type="match status" value="1"/>
</dbReference>
<evidence type="ECO:0000256" key="8">
    <source>
        <dbReference type="ARBA" id="ARBA00022622"/>
    </source>
</evidence>
<accession>A0A8I5ND42</accession>
<keyword evidence="27" id="KW-1185">Reference proteome</keyword>
<evidence type="ECO:0000256" key="10">
    <source>
        <dbReference type="ARBA" id="ARBA00022723"/>
    </source>
</evidence>
<comment type="subunit">
    <text evidence="6 24">Homodimer; disulfide-linked.</text>
</comment>
<comment type="similarity">
    <text evidence="24">Belongs to the metallo-dependent hydrolases superfamily. Peptidase M19 family.</text>
</comment>
<comment type="catalytic activity">
    <reaction evidence="23">
        <text>L-cystine-bis-glycine + 2 H2O = L-cystine + 2 glycine</text>
        <dbReference type="Rhea" id="RHEA:60520"/>
        <dbReference type="ChEBI" id="CHEBI:15377"/>
        <dbReference type="ChEBI" id="CHEBI:35491"/>
        <dbReference type="ChEBI" id="CHEBI:57305"/>
        <dbReference type="ChEBI" id="CHEBI:143812"/>
    </reaction>
</comment>
<keyword evidence="16" id="KW-0443">Lipid metabolism</keyword>
<evidence type="ECO:0000256" key="3">
    <source>
        <dbReference type="ARBA" id="ARBA00001670"/>
    </source>
</evidence>
<dbReference type="AlphaFoldDB" id="A0A8I5ND42"/>
<dbReference type="GO" id="GO:0070573">
    <property type="term" value="F:metallodipeptidase activity"/>
    <property type="evidence" value="ECO:0007669"/>
    <property type="project" value="InterPro"/>
</dbReference>
<reference evidence="26" key="2">
    <citation type="submission" date="2025-08" db="UniProtKB">
        <authorList>
            <consortium name="Ensembl"/>
        </authorList>
    </citation>
    <scope>IDENTIFICATION</scope>
</reference>
<comment type="catalytic activity">
    <reaction evidence="3 24">
        <text>an L-aminoacyl-L-amino acid + H2O = 2 an L-alpha-amino acid</text>
        <dbReference type="Rhea" id="RHEA:48940"/>
        <dbReference type="ChEBI" id="CHEBI:15377"/>
        <dbReference type="ChEBI" id="CHEBI:59869"/>
        <dbReference type="ChEBI" id="CHEBI:77460"/>
        <dbReference type="EC" id="3.4.13.19"/>
    </reaction>
</comment>
<dbReference type="GO" id="GO:0006508">
    <property type="term" value="P:proteolysis"/>
    <property type="evidence" value="ECO:0007669"/>
    <property type="project" value="UniProtKB-KW"/>
</dbReference>
<dbReference type="Proteomes" id="UP000028761">
    <property type="component" value="Chromosome 18"/>
</dbReference>
<evidence type="ECO:0000256" key="5">
    <source>
        <dbReference type="ARBA" id="ARBA00004303"/>
    </source>
</evidence>
<comment type="subcellular location">
    <subcellularLocation>
        <location evidence="5">Apical cell membrane</location>
        <topology evidence="5">Lipid-anchor</topology>
        <topology evidence="5">GPI-anchor</topology>
    </subcellularLocation>
    <subcellularLocation>
        <location evidence="24">Membrane</location>
        <topology evidence="24">Lipid-anchor</topology>
        <topology evidence="24">GPI-anchor</topology>
    </subcellularLocation>
</comment>
<evidence type="ECO:0000313" key="26">
    <source>
        <dbReference type="Ensembl" id="ENSPANP00000060032.1"/>
    </source>
</evidence>
<keyword evidence="12 24" id="KW-0378">Hydrolase</keyword>
<evidence type="ECO:0000256" key="13">
    <source>
        <dbReference type="ARBA" id="ARBA00022833"/>
    </source>
</evidence>
<keyword evidence="19" id="KW-0325">Glycoprotein</keyword>
<keyword evidence="11 24" id="KW-0732">Signal</keyword>
<evidence type="ECO:0000256" key="24">
    <source>
        <dbReference type="RuleBase" id="RU341113"/>
    </source>
</evidence>
<keyword evidence="18 24" id="KW-1015">Disulfide bond</keyword>
<comment type="catalytic activity">
    <reaction evidence="2">
        <text>a beta-lactam + H2O = a substituted beta-amino acid</text>
        <dbReference type="Rhea" id="RHEA:20401"/>
        <dbReference type="ChEBI" id="CHEBI:15377"/>
        <dbReference type="ChEBI" id="CHEBI:35627"/>
        <dbReference type="ChEBI" id="CHEBI:140347"/>
        <dbReference type="EC" id="3.5.2.6"/>
    </reaction>
</comment>
<keyword evidence="9 24" id="KW-0645">Protease</keyword>
<evidence type="ECO:0000256" key="11">
    <source>
        <dbReference type="ARBA" id="ARBA00022729"/>
    </source>
</evidence>
<evidence type="ECO:0000256" key="23">
    <source>
        <dbReference type="ARBA" id="ARBA00048518"/>
    </source>
</evidence>
<evidence type="ECO:0000256" key="9">
    <source>
        <dbReference type="ARBA" id="ARBA00022670"/>
    </source>
</evidence>
<keyword evidence="13 24" id="KW-0862">Zinc</keyword>
<keyword evidence="7" id="KW-1003">Cell membrane</keyword>
<dbReference type="PROSITE" id="PS51365">
    <property type="entry name" value="RENAL_DIPEPTIDASE_2"/>
    <property type="match status" value="1"/>
</dbReference>
<evidence type="ECO:0000256" key="16">
    <source>
        <dbReference type="ARBA" id="ARBA00023098"/>
    </source>
</evidence>
<keyword evidence="14 24" id="KW-0224">Dipeptidase</keyword>
<evidence type="ECO:0000256" key="18">
    <source>
        <dbReference type="ARBA" id="ARBA00023157"/>
    </source>
</evidence>
<keyword evidence="10 24" id="KW-0479">Metal-binding</keyword>
<feature type="signal peptide" evidence="24">
    <location>
        <begin position="1"/>
        <end position="16"/>
    </location>
</feature>
<feature type="chain" id="PRO_5035339844" description="Dipeptidase" evidence="24">
    <location>
        <begin position="17"/>
        <end position="726"/>
    </location>
</feature>
<dbReference type="GO" id="GO:0016324">
    <property type="term" value="C:apical plasma membrane"/>
    <property type="evidence" value="ECO:0007669"/>
    <property type="project" value="UniProtKB-SubCell"/>
</dbReference>
<evidence type="ECO:0000256" key="7">
    <source>
        <dbReference type="ARBA" id="ARBA00022475"/>
    </source>
</evidence>
<dbReference type="PROSITE" id="PS00869">
    <property type="entry name" value="RENAL_DIPEPTIDASE_1"/>
    <property type="match status" value="1"/>
</dbReference>
<keyword evidence="15 24" id="KW-0482">Metalloprotease</keyword>
<evidence type="ECO:0000256" key="12">
    <source>
        <dbReference type="ARBA" id="ARBA00022801"/>
    </source>
</evidence>
<dbReference type="GO" id="GO:0008800">
    <property type="term" value="F:beta-lactamase activity"/>
    <property type="evidence" value="ECO:0007669"/>
    <property type="project" value="UniProtKB-EC"/>
</dbReference>
<evidence type="ECO:0000256" key="20">
    <source>
        <dbReference type="ARBA" id="ARBA00023288"/>
    </source>
</evidence>
<dbReference type="EC" id="3.4.13.19" evidence="24"/>
<dbReference type="PANTHER" id="PTHR10443:SF38">
    <property type="entry name" value="DIPEPTIDASE 1"/>
    <property type="match status" value="1"/>
</dbReference>
<evidence type="ECO:0000256" key="21">
    <source>
        <dbReference type="ARBA" id="ARBA00029402"/>
    </source>
</evidence>
<sequence length="726" mass="79763">MWTRWWLWPLVAVCTADFFRDEAERIMRDSPVIDGHNDLPWQLLRMFNNRLQDARANLTTLADTHTNIPKLRAGFVGGQFWSVYTPCDTQNQDAVRRTLEQIDVVHRMCQMYPETFLYVTSSAGIRQAFQEGKVASLIGVEGGHSIDSSLGVLRALYQLGMRYLTLTHNCNTPWADNWLVDTGDSKPQSQGLSPFGQRVVKELNRLGVLIDLAHVSVATMKATLQLSRAPVIFSHSSAYSVCASRRNVPDDVLRLVKQTDSLVMVNFYNNYISCTNKANLSQVADHLDHIKEVAGARAVGFGGDFDGVPRVPEGLEDVSKYPDLIAELLRRNWTEAEVKGALANNLLRVFEAVEQVRMGWPPEPPPPTTSRQAAPPVSVPRPATPRRLPRRSPSRGTSWATPAGRITATPPGPPASIASGGSWSWPPSLPWSSVCVSCESWETRAPFRAPGVQGRPAHPGLRMPGTLLPACKDQHLLSGCLASPGGQDTWGQLRTHTHTQALNKSNIPSHRGCVSSASSPGGVWKRLLAGPGVQEGLSLRFRPEGPRSCEQGFVQMLLEHLSGHSLGSSSHLQPCTGAHTPHPCTHTPCTHASPTPIHTHYTHTPHPCTHTPLHTHTYLCTHAPLHTRTAALHTHTPPLHTHQPCTHTPHPYTHTPLHTHTPHPCTHTHPCTTTTTLLPLVHTPHPVHTHPVHTHPTLYINNSHLLCTHTLCTHAPAPAHTPPCGQ</sequence>